<evidence type="ECO:0000313" key="3">
    <source>
        <dbReference type="Proteomes" id="UP000054937"/>
    </source>
</evidence>
<dbReference type="SMART" id="SM00175">
    <property type="entry name" value="RAB"/>
    <property type="match status" value="1"/>
</dbReference>
<keyword evidence="2" id="KW-0378">Hydrolase</keyword>
<name>A0A0V0QZ33_PSEPJ</name>
<keyword evidence="3" id="KW-1185">Reference proteome</keyword>
<dbReference type="AlphaFoldDB" id="A0A0V0QZ33"/>
<dbReference type="Gene3D" id="3.40.50.300">
    <property type="entry name" value="P-loop containing nucleotide triphosphate hydrolases"/>
    <property type="match status" value="1"/>
</dbReference>
<dbReference type="PANTHER" id="PTHR47978">
    <property type="match status" value="1"/>
</dbReference>
<dbReference type="SUPFAM" id="SSF52540">
    <property type="entry name" value="P-loop containing nucleoside triphosphate hydrolases"/>
    <property type="match status" value="1"/>
</dbReference>
<dbReference type="NCBIfam" id="TIGR00231">
    <property type="entry name" value="small_GTP"/>
    <property type="match status" value="1"/>
</dbReference>
<comment type="caution">
    <text evidence="2">The sequence shown here is derived from an EMBL/GenBank/DDBJ whole genome shotgun (WGS) entry which is preliminary data.</text>
</comment>
<keyword evidence="1" id="KW-0547">Nucleotide-binding</keyword>
<dbReference type="GO" id="GO:0005525">
    <property type="term" value="F:GTP binding"/>
    <property type="evidence" value="ECO:0007669"/>
    <property type="project" value="InterPro"/>
</dbReference>
<dbReference type="InterPro" id="IPR005225">
    <property type="entry name" value="Small_GTP-bd"/>
</dbReference>
<dbReference type="InterPro" id="IPR027417">
    <property type="entry name" value="P-loop_NTPase"/>
</dbReference>
<dbReference type="PROSITE" id="PS51419">
    <property type="entry name" value="RAB"/>
    <property type="match status" value="1"/>
</dbReference>
<dbReference type="PROSITE" id="PS51420">
    <property type="entry name" value="RHO"/>
    <property type="match status" value="1"/>
</dbReference>
<dbReference type="GO" id="GO:0003924">
    <property type="term" value="F:GTPase activity"/>
    <property type="evidence" value="ECO:0007669"/>
    <property type="project" value="InterPro"/>
</dbReference>
<proteinExistence type="predicted"/>
<dbReference type="PRINTS" id="PR00449">
    <property type="entry name" value="RASTRNSFRMNG"/>
</dbReference>
<dbReference type="OrthoDB" id="63533at2759"/>
<dbReference type="EMBL" id="LDAU01000086">
    <property type="protein sequence ID" value="KRX07160.1"/>
    <property type="molecule type" value="Genomic_DNA"/>
</dbReference>
<dbReference type="Proteomes" id="UP000054937">
    <property type="component" value="Unassembled WGS sequence"/>
</dbReference>
<accession>A0A0V0QZ33</accession>
<gene>
    <name evidence="2" type="ORF">PPERSA_00070</name>
</gene>
<dbReference type="SMART" id="SM00174">
    <property type="entry name" value="RHO"/>
    <property type="match status" value="1"/>
</dbReference>
<sequence>MDKKYYKLVVLGEGRVGKTSLTLRYCNGEFDDNQISTNNASYLEKNVTLDNDETVSISIWDTAGQEKFNALAPMYYRDALGAIIVYDITFKESFDKVQKWIAELKQFGGKDIFLVVAGNKCDLENKRQINKQDAENFAKSQGAHHFQVSAKADVGIDEMFQCLVKDPKNDTLGDFIQLIKRMKKKNTALW</sequence>
<evidence type="ECO:0000313" key="2">
    <source>
        <dbReference type="EMBL" id="KRX07160.1"/>
    </source>
</evidence>
<reference evidence="2 3" key="1">
    <citation type="journal article" date="2015" name="Sci. Rep.">
        <title>Genome of the facultative scuticociliatosis pathogen Pseudocohnilembus persalinus provides insight into its virulence through horizontal gene transfer.</title>
        <authorList>
            <person name="Xiong J."/>
            <person name="Wang G."/>
            <person name="Cheng J."/>
            <person name="Tian M."/>
            <person name="Pan X."/>
            <person name="Warren A."/>
            <person name="Jiang C."/>
            <person name="Yuan D."/>
            <person name="Miao W."/>
        </authorList>
    </citation>
    <scope>NUCLEOTIDE SEQUENCE [LARGE SCALE GENOMIC DNA]</scope>
    <source>
        <strain evidence="2">36N120E</strain>
    </source>
</reference>
<dbReference type="SMART" id="SM00176">
    <property type="entry name" value="RAN"/>
    <property type="match status" value="1"/>
</dbReference>
<dbReference type="Pfam" id="PF00071">
    <property type="entry name" value="Ras"/>
    <property type="match status" value="1"/>
</dbReference>
<dbReference type="InParanoid" id="A0A0V0QZ33"/>
<protein>
    <submittedName>
        <fullName evidence="2">p-loop containing nucleoside triphosphate hydrolase</fullName>
    </submittedName>
</protein>
<dbReference type="PROSITE" id="PS51421">
    <property type="entry name" value="RAS"/>
    <property type="match status" value="1"/>
</dbReference>
<dbReference type="InterPro" id="IPR001806">
    <property type="entry name" value="Small_GTPase"/>
</dbReference>
<dbReference type="SMART" id="SM00173">
    <property type="entry name" value="RAS"/>
    <property type="match status" value="1"/>
</dbReference>
<dbReference type="FunFam" id="3.40.50.300:FF:000808">
    <property type="entry name" value="Small GTP-binding protein, putative"/>
    <property type="match status" value="1"/>
</dbReference>
<dbReference type="OMA" id="CYCENKF"/>
<organism evidence="2 3">
    <name type="scientific">Pseudocohnilembus persalinus</name>
    <name type="common">Ciliate</name>
    <dbReference type="NCBI Taxonomy" id="266149"/>
    <lineage>
        <taxon>Eukaryota</taxon>
        <taxon>Sar</taxon>
        <taxon>Alveolata</taxon>
        <taxon>Ciliophora</taxon>
        <taxon>Intramacronucleata</taxon>
        <taxon>Oligohymenophorea</taxon>
        <taxon>Scuticociliatia</taxon>
        <taxon>Philasterida</taxon>
        <taxon>Pseudocohnilembidae</taxon>
        <taxon>Pseudocohnilembus</taxon>
    </lineage>
</organism>
<evidence type="ECO:0000256" key="1">
    <source>
        <dbReference type="ARBA" id="ARBA00022741"/>
    </source>
</evidence>